<name>A0A8D8PYA9_9HEMI</name>
<reference evidence="2" key="1">
    <citation type="submission" date="2021-05" db="EMBL/GenBank/DDBJ databases">
        <authorList>
            <person name="Alioto T."/>
            <person name="Alioto T."/>
            <person name="Gomez Garrido J."/>
        </authorList>
    </citation>
    <scope>NUCLEOTIDE SEQUENCE</scope>
</reference>
<dbReference type="AlphaFoldDB" id="A0A8D8PYA9"/>
<proteinExistence type="predicted"/>
<evidence type="ECO:0000256" key="1">
    <source>
        <dbReference type="SAM" id="MobiDB-lite"/>
    </source>
</evidence>
<evidence type="ECO:0000313" key="2">
    <source>
        <dbReference type="EMBL" id="CAG6618606.1"/>
    </source>
</evidence>
<dbReference type="EMBL" id="HBUF01042935">
    <property type="protein sequence ID" value="CAG6618606.1"/>
    <property type="molecule type" value="Transcribed_RNA"/>
</dbReference>
<accession>A0A8D8PYA9</accession>
<feature type="region of interest" description="Disordered" evidence="1">
    <location>
        <begin position="57"/>
        <end position="79"/>
    </location>
</feature>
<protein>
    <submittedName>
        <fullName evidence="2">Uncharacterized protein</fullName>
    </submittedName>
</protein>
<organism evidence="2">
    <name type="scientific">Cacopsylla melanoneura</name>
    <dbReference type="NCBI Taxonomy" id="428564"/>
    <lineage>
        <taxon>Eukaryota</taxon>
        <taxon>Metazoa</taxon>
        <taxon>Ecdysozoa</taxon>
        <taxon>Arthropoda</taxon>
        <taxon>Hexapoda</taxon>
        <taxon>Insecta</taxon>
        <taxon>Pterygota</taxon>
        <taxon>Neoptera</taxon>
        <taxon>Paraneoptera</taxon>
        <taxon>Hemiptera</taxon>
        <taxon>Sternorrhyncha</taxon>
        <taxon>Psylloidea</taxon>
        <taxon>Psyllidae</taxon>
        <taxon>Psyllinae</taxon>
        <taxon>Cacopsylla</taxon>
    </lineage>
</organism>
<sequence>MKKNEIEEFMKSFAGKLTKDLGEHIKETVKSEIAPLIEKIMQLEEVIKKQDTEIKEMQGKLKQEKENDDKEKTKNEEEKRRRNIIVHNLAEEGDENEGQTEEKILKLINVNMKVKCNSEGIDYVKRIGRKGIHPRPIFVRFTCLKKKLEILKNKSNLEGTKFNVVEDYTKEVRDKRKSLIPKMLQLRKEGKNAVLRKDQLVILDHINKYWKPMNNKF</sequence>
<dbReference type="Gene3D" id="3.30.70.1820">
    <property type="entry name" value="L1 transposable element, RRM domain"/>
    <property type="match status" value="1"/>
</dbReference>